<sequence length="94" mass="10339">MLEFSEGLTDPPFSHQPQLIAIARSRVQSVAAAGNRDPRRLRKQRESTNKHAVPHPFSHNPLVTSLGNFGGGKAPTTTSAVEHQTWQRVGFKPT</sequence>
<proteinExistence type="predicted"/>
<evidence type="ECO:0000313" key="4">
    <source>
        <dbReference type="Proteomes" id="UP001488805"/>
    </source>
</evidence>
<dbReference type="AlphaFoldDB" id="A0AAW1ENR7"/>
<dbReference type="EMBL" id="JBCEZU010000156">
    <property type="protein sequence ID" value="KAK9524180.1"/>
    <property type="molecule type" value="Genomic_DNA"/>
</dbReference>
<dbReference type="Proteomes" id="UP001488805">
    <property type="component" value="Unassembled WGS sequence"/>
</dbReference>
<evidence type="ECO:0000313" key="3">
    <source>
        <dbReference type="EMBL" id="KAK9524180.1"/>
    </source>
</evidence>
<evidence type="ECO:0000256" key="1">
    <source>
        <dbReference type="SAM" id="MobiDB-lite"/>
    </source>
</evidence>
<keyword evidence="4" id="KW-1185">Reference proteome</keyword>
<reference evidence="2 4" key="1">
    <citation type="journal article" date="2024" name="Genome Biol. Evol.">
        <title>Chromosome-level genome assembly of the viviparous eelpout Zoarces viviparus.</title>
        <authorList>
            <person name="Fuhrmann N."/>
            <person name="Brasseur M.V."/>
            <person name="Bakowski C.E."/>
            <person name="Podsiadlowski L."/>
            <person name="Prost S."/>
            <person name="Krehenwinkel H."/>
            <person name="Mayer C."/>
        </authorList>
    </citation>
    <scope>NUCLEOTIDE SEQUENCE [LARGE SCALE GENOMIC DNA]</scope>
    <source>
        <strain evidence="2">NO-MEL_2022_Ind0_liver</strain>
    </source>
</reference>
<accession>A0AAW1ENR7</accession>
<comment type="caution">
    <text evidence="2">The sequence shown here is derived from an EMBL/GenBank/DDBJ whole genome shotgun (WGS) entry which is preliminary data.</text>
</comment>
<protein>
    <submittedName>
        <fullName evidence="2">Uncharacterized protein</fullName>
    </submittedName>
</protein>
<evidence type="ECO:0000313" key="2">
    <source>
        <dbReference type="EMBL" id="KAK9524053.1"/>
    </source>
</evidence>
<dbReference type="EMBL" id="JBCEZU010000156">
    <property type="protein sequence ID" value="KAK9524053.1"/>
    <property type="molecule type" value="Genomic_DNA"/>
</dbReference>
<gene>
    <name evidence="2" type="ORF">VZT92_017920</name>
    <name evidence="3" type="ORF">VZT92_018040</name>
</gene>
<name>A0AAW1ENR7_ZOAVI</name>
<organism evidence="2 4">
    <name type="scientific">Zoarces viviparus</name>
    <name type="common">Viviparous eelpout</name>
    <name type="synonym">Blennius viviparus</name>
    <dbReference type="NCBI Taxonomy" id="48416"/>
    <lineage>
        <taxon>Eukaryota</taxon>
        <taxon>Metazoa</taxon>
        <taxon>Chordata</taxon>
        <taxon>Craniata</taxon>
        <taxon>Vertebrata</taxon>
        <taxon>Euteleostomi</taxon>
        <taxon>Actinopterygii</taxon>
        <taxon>Neopterygii</taxon>
        <taxon>Teleostei</taxon>
        <taxon>Neoteleostei</taxon>
        <taxon>Acanthomorphata</taxon>
        <taxon>Eupercaria</taxon>
        <taxon>Perciformes</taxon>
        <taxon>Cottioidei</taxon>
        <taxon>Zoarcales</taxon>
        <taxon>Zoarcidae</taxon>
        <taxon>Zoarcinae</taxon>
        <taxon>Zoarces</taxon>
    </lineage>
</organism>
<feature type="region of interest" description="Disordered" evidence="1">
    <location>
        <begin position="30"/>
        <end position="62"/>
    </location>
</feature>